<dbReference type="Gene3D" id="2.60.120.10">
    <property type="entry name" value="Jelly Rolls"/>
    <property type="match status" value="1"/>
</dbReference>
<dbReference type="RefSeq" id="WP_031139516.1">
    <property type="nucleotide sequence ID" value="NZ_BNEE01000006.1"/>
</dbReference>
<evidence type="ECO:0000313" key="2">
    <source>
        <dbReference type="Proteomes" id="UP000600026"/>
    </source>
</evidence>
<sequence>MRTEPEAEVTTVAGLVAAAEEDQSGALWRLREANRQLDANLVRLLPGAEVAAHTEAEVDVLVVVVAGTGSLSLDEAELEVGPGSLTLMPRGVPRAILAGPDGLTFLTAHRRRSGMSIGRLPRPEPRVECGVHLVCSQCQRHAIEVDAQYCSRCGTRLTRRTSTG</sequence>
<proteinExistence type="predicted"/>
<dbReference type="SUPFAM" id="SSF51182">
    <property type="entry name" value="RmlC-like cupins"/>
    <property type="match status" value="1"/>
</dbReference>
<comment type="caution">
    <text evidence="1">The sequence shown here is derived from an EMBL/GenBank/DDBJ whole genome shotgun (WGS) entry which is preliminary data.</text>
</comment>
<organism evidence="1 2">
    <name type="scientific">Streptomyces xanthophaeus</name>
    <dbReference type="NCBI Taxonomy" id="67385"/>
    <lineage>
        <taxon>Bacteria</taxon>
        <taxon>Bacillati</taxon>
        <taxon>Actinomycetota</taxon>
        <taxon>Actinomycetes</taxon>
        <taxon>Kitasatosporales</taxon>
        <taxon>Streptomycetaceae</taxon>
        <taxon>Streptomyces</taxon>
    </lineage>
</organism>
<accession>A0A919GUZ5</accession>
<reference evidence="1" key="1">
    <citation type="submission" date="2020-09" db="EMBL/GenBank/DDBJ databases">
        <title>Whole genome shotgun sequence of Streptomyces xanthophaeus NBRC 12829.</title>
        <authorList>
            <person name="Komaki H."/>
            <person name="Tamura T."/>
        </authorList>
    </citation>
    <scope>NUCLEOTIDE SEQUENCE</scope>
    <source>
        <strain evidence="1">NBRC 12829</strain>
    </source>
</reference>
<name>A0A919GUZ5_9ACTN</name>
<dbReference type="OrthoDB" id="8451629at2"/>
<evidence type="ECO:0000313" key="1">
    <source>
        <dbReference type="EMBL" id="GHI85066.1"/>
    </source>
</evidence>
<dbReference type="Proteomes" id="UP000600026">
    <property type="component" value="Unassembled WGS sequence"/>
</dbReference>
<dbReference type="InterPro" id="IPR011051">
    <property type="entry name" value="RmlC_Cupin_sf"/>
</dbReference>
<dbReference type="EMBL" id="BNEE01000006">
    <property type="protein sequence ID" value="GHI85066.1"/>
    <property type="molecule type" value="Genomic_DNA"/>
</dbReference>
<dbReference type="AlphaFoldDB" id="A0A919GUZ5"/>
<protein>
    <recommendedName>
        <fullName evidence="3">Cupin domain-containing protein</fullName>
    </recommendedName>
</protein>
<gene>
    <name evidence="1" type="ORF">Sxan_24300</name>
</gene>
<evidence type="ECO:0008006" key="3">
    <source>
        <dbReference type="Google" id="ProtNLM"/>
    </source>
</evidence>
<dbReference type="InterPro" id="IPR014710">
    <property type="entry name" value="RmlC-like_jellyroll"/>
</dbReference>
<keyword evidence="2" id="KW-1185">Reference proteome</keyword>